<dbReference type="NCBIfam" id="TIGR01891">
    <property type="entry name" value="amidohydrolases"/>
    <property type="match status" value="1"/>
</dbReference>
<dbReference type="Proteomes" id="UP000632154">
    <property type="component" value="Unassembled WGS sequence"/>
</dbReference>
<evidence type="ECO:0000313" key="2">
    <source>
        <dbReference type="EMBL" id="GHF95028.1"/>
    </source>
</evidence>
<comment type="caution">
    <text evidence="2">The sequence shown here is derived from an EMBL/GenBank/DDBJ whole genome shotgun (WGS) entry which is preliminary data.</text>
</comment>
<evidence type="ECO:0000259" key="1">
    <source>
        <dbReference type="Pfam" id="PF07687"/>
    </source>
</evidence>
<dbReference type="PANTHER" id="PTHR11014:SF63">
    <property type="entry name" value="METALLOPEPTIDASE, PUTATIVE (AFU_ORTHOLOGUE AFUA_6G09600)-RELATED"/>
    <property type="match status" value="1"/>
</dbReference>
<dbReference type="InterPro" id="IPR002933">
    <property type="entry name" value="Peptidase_M20"/>
</dbReference>
<dbReference type="InterPro" id="IPR011650">
    <property type="entry name" value="Peptidase_M20_dimer"/>
</dbReference>
<sequence length="396" mass="42957">MTSHASPLPDALRQQLRAWRRHLHQHPEISFQEHQTAAFIRAELERMPGLEVSQLTPTSVLAALRGEAGPGRTVLLRADIDALPIEEENTFEFRSQNAGAMHACGHDGHAAILMGAAQLLSEARAELSGEVRFIFQHAEETPPGGAEELVFSTPLMDGVDISLGLHLLSFYPAGVVAVRPGMFMASPDSFQLTIRGRGGHGGMPEQAVDPVAIGAQVVTNLQHVVSRAISPFEPLVVSVTQFHAGTADNIIPDTARLAATVRVFSPEMRERAPQVLERVIAGICAAHGAEYEFEYLYAYRPVVNTDWVAAELSEVARAVVGEDRVIQAGMWAAGEDFSAYLQKSPGCFFAVGSGSPQANSEWPHHHPRFTLDESALDTGVQMMVAAARYFTARDPQ</sequence>
<dbReference type="Pfam" id="PF07687">
    <property type="entry name" value="M20_dimer"/>
    <property type="match status" value="1"/>
</dbReference>
<dbReference type="SUPFAM" id="SSF53187">
    <property type="entry name" value="Zn-dependent exopeptidases"/>
    <property type="match status" value="1"/>
</dbReference>
<dbReference type="PIRSF" id="PIRSF005962">
    <property type="entry name" value="Pept_M20D_amidohydro"/>
    <property type="match status" value="1"/>
</dbReference>
<accession>A0ABQ3JXY7</accession>
<reference evidence="3" key="1">
    <citation type="journal article" date="2019" name="Int. J. Syst. Evol. Microbiol.">
        <title>The Global Catalogue of Microorganisms (GCM) 10K type strain sequencing project: providing services to taxonomists for standard genome sequencing and annotation.</title>
        <authorList>
            <consortium name="The Broad Institute Genomics Platform"/>
            <consortium name="The Broad Institute Genome Sequencing Center for Infectious Disease"/>
            <person name="Wu L."/>
            <person name="Ma J."/>
        </authorList>
    </citation>
    <scope>NUCLEOTIDE SEQUENCE [LARGE SCALE GENOMIC DNA]</scope>
    <source>
        <strain evidence="3">CGMCC 1.18439</strain>
    </source>
</reference>
<gene>
    <name evidence="2" type="ORF">GCM10017783_03650</name>
</gene>
<evidence type="ECO:0000313" key="3">
    <source>
        <dbReference type="Proteomes" id="UP000632154"/>
    </source>
</evidence>
<dbReference type="Gene3D" id="3.40.630.10">
    <property type="entry name" value="Zn peptidases"/>
    <property type="match status" value="1"/>
</dbReference>
<dbReference type="SUPFAM" id="SSF55031">
    <property type="entry name" value="Bacterial exopeptidase dimerisation domain"/>
    <property type="match status" value="1"/>
</dbReference>
<dbReference type="InterPro" id="IPR017439">
    <property type="entry name" value="Amidohydrolase"/>
</dbReference>
<dbReference type="Pfam" id="PF01546">
    <property type="entry name" value="Peptidase_M20"/>
    <property type="match status" value="1"/>
</dbReference>
<keyword evidence="3" id="KW-1185">Reference proteome</keyword>
<name>A0ABQ3JXY7_9DEIO</name>
<dbReference type="InterPro" id="IPR036264">
    <property type="entry name" value="Bact_exopeptidase_dim_dom"/>
</dbReference>
<dbReference type="EMBL" id="BNAL01000003">
    <property type="protein sequence ID" value="GHF95028.1"/>
    <property type="molecule type" value="Genomic_DNA"/>
</dbReference>
<organism evidence="2 3">
    <name type="scientific">Deinococcus piscis</name>
    <dbReference type="NCBI Taxonomy" id="394230"/>
    <lineage>
        <taxon>Bacteria</taxon>
        <taxon>Thermotogati</taxon>
        <taxon>Deinococcota</taxon>
        <taxon>Deinococci</taxon>
        <taxon>Deinococcales</taxon>
        <taxon>Deinococcaceae</taxon>
        <taxon>Deinococcus</taxon>
    </lineage>
</organism>
<protein>
    <submittedName>
        <fullName evidence="2">N-acyl-L-amino acid amidohydrolase</fullName>
    </submittedName>
</protein>
<dbReference type="RefSeq" id="WP_189641971.1">
    <property type="nucleotide sequence ID" value="NZ_BNAL01000003.1"/>
</dbReference>
<proteinExistence type="predicted"/>
<dbReference type="PANTHER" id="PTHR11014">
    <property type="entry name" value="PEPTIDASE M20 FAMILY MEMBER"/>
    <property type="match status" value="1"/>
</dbReference>
<feature type="domain" description="Peptidase M20 dimerisation" evidence="1">
    <location>
        <begin position="189"/>
        <end position="280"/>
    </location>
</feature>
<dbReference type="Gene3D" id="3.30.70.360">
    <property type="match status" value="1"/>
</dbReference>